<evidence type="ECO:0000256" key="1">
    <source>
        <dbReference type="SAM" id="MobiDB-lite"/>
    </source>
</evidence>
<feature type="region of interest" description="Disordered" evidence="1">
    <location>
        <begin position="933"/>
        <end position="961"/>
    </location>
</feature>
<feature type="domain" description="VWFA" evidence="2">
    <location>
        <begin position="55"/>
        <end position="252"/>
    </location>
</feature>
<name>C3Y4Z7_BRAFL</name>
<gene>
    <name evidence="3" type="ORF">BRAFLDRAFT_92398</name>
</gene>
<reference evidence="3" key="1">
    <citation type="journal article" date="2008" name="Nature">
        <title>The amphioxus genome and the evolution of the chordate karyotype.</title>
        <authorList>
            <consortium name="US DOE Joint Genome Institute (JGI-PGF)"/>
            <person name="Putnam N.H."/>
            <person name="Butts T."/>
            <person name="Ferrier D.E.K."/>
            <person name="Furlong R.F."/>
            <person name="Hellsten U."/>
            <person name="Kawashima T."/>
            <person name="Robinson-Rechavi M."/>
            <person name="Shoguchi E."/>
            <person name="Terry A."/>
            <person name="Yu J.-K."/>
            <person name="Benito-Gutierrez E.L."/>
            <person name="Dubchak I."/>
            <person name="Garcia-Fernandez J."/>
            <person name="Gibson-Brown J.J."/>
            <person name="Grigoriev I.V."/>
            <person name="Horton A.C."/>
            <person name="de Jong P.J."/>
            <person name="Jurka J."/>
            <person name="Kapitonov V.V."/>
            <person name="Kohara Y."/>
            <person name="Kuroki Y."/>
            <person name="Lindquist E."/>
            <person name="Lucas S."/>
            <person name="Osoegawa K."/>
            <person name="Pennacchio L.A."/>
            <person name="Salamov A.A."/>
            <person name="Satou Y."/>
            <person name="Sauka-Spengler T."/>
            <person name="Schmutz J."/>
            <person name="Shin-I T."/>
            <person name="Toyoda A."/>
            <person name="Bronner-Fraser M."/>
            <person name="Fujiyama A."/>
            <person name="Holland L.Z."/>
            <person name="Holland P.W.H."/>
            <person name="Satoh N."/>
            <person name="Rokhsar D.S."/>
        </authorList>
    </citation>
    <scope>NUCLEOTIDE SEQUENCE [LARGE SCALE GENOMIC DNA]</scope>
    <source>
        <strain evidence="3">S238N-H82</strain>
        <tissue evidence="3">Testes</tissue>
    </source>
</reference>
<protein>
    <recommendedName>
        <fullName evidence="2">VWFA domain-containing protein</fullName>
    </recommendedName>
</protein>
<dbReference type="Pfam" id="PF13519">
    <property type="entry name" value="VWA_2"/>
    <property type="match status" value="2"/>
</dbReference>
<dbReference type="PANTHER" id="PTHR10579">
    <property type="entry name" value="CALCIUM-ACTIVATED CHLORIDE CHANNEL REGULATOR"/>
    <property type="match status" value="1"/>
</dbReference>
<dbReference type="InParanoid" id="C3Y4Z7"/>
<dbReference type="InterPro" id="IPR036420">
    <property type="entry name" value="BRCT_dom_sf"/>
</dbReference>
<sequence length="1236" mass="137426">MAVKGSAGDSRDPLKLNCYCTVVKDQSPLQVQSLIELTAEEQETVSSNKTRLPLRFVAVIDESGSMASTIGNETLIYKMKIFARVMVRKMKAEDMLGIVGFDSDARVLLPITQMDKDGKKAAMDSIESLSAKTFTNLCEGILTGAKLFDTTEECAHCRNGMVVFTDGIANQGITDADGIVSAFNSIAQQTFGSNFCLPISTLTIGDYKPDLLLEISQRLGSDAFFWISDMNTFETDMMIPFYLRETSLVSDVHVTLHALNGATFDIKKMTTDRMVTGTQKTDVSPVEYHIHDISASMAKHLPCYIIIHDKEKKMKNKPIMEVHVTYRDYHNVPRELRITIVFINVTLAELRKKFKQQTNSSDKAVIAYMDSSVPMAITEITRAETAVAKIAQEECRTITVQAINSAADYFDLDEIVMSKDAIQATTDYIVQRKTEVNTVLSGQPAVIMCDRADTMIEALGHCLTIIEAGRSEGWQTMKTMASSLANESPTVGKIFPGKARPFAPPGMEAELEDYQKIVDQQKQQLQVPQKPPPKPKTFKDRHVAVSEKLSKASQEKIKELIIEHGGKPVPFVKKKAAYNMLVCSRAEFNDKSIKVRDALENQVRDKMKVLLELSADEKSLEASGHQRTPLRFVAVIDESYSMDDRIGRDKLTLIQRMQIFAELMAKDFKDEDQMGIVTFANDAKVVLPMTRMDSSGRDSALEKIQNISTRGQTNLSDGLLSAISMFKGSSGSDFHNGIILFTDGQANQGIIDAAELVQEYNSKMAGLGEGVCLPISTFTIGDYRPKLLCEVAQNLGSDAFFWLSDDTDFEVDMMIPIVLRETCLVSNIRIALRTLNGVTFDFLKMSSPFMVSSAESNNKTAAKYFIHDISADMLKHIPCSLLLPKDYKKTLQDKDVMEVNIAYKDLENVEREICTRIPFNSTSLGEIMKNDKYENTKRNSKSADLPSNRGTPTRNRMDTSTRRLRAPTEAQMHVVAYADCNHQSDMNGVQRGQQAIAKTAQEDCRMVTVGTINKAAEFVDYRDYSYSLRLVNGGIDEIKRIKSEIRTIADEDSRTIVGSFAATMIDSLGYCVTLLGDPQESHWARMKAMASSLATESPTAGGVFGGDKRPYLPPSVARSIEKYRAIVNLRKGPKSPETVKKLCGDAKRNTKAVLTTRIFKNKNFTLSDKLIADGNKMGSKETVKELIIKHGGTPVPFMYDTVLLCTKEEYVRNAAKVRDAKANKARMTIYVCAIVT</sequence>
<dbReference type="PANTHER" id="PTHR10579:SF43">
    <property type="entry name" value="ZINC FINGER (C3HC4-TYPE RING FINGER) FAMILY PROTEIN"/>
    <property type="match status" value="1"/>
</dbReference>
<evidence type="ECO:0000313" key="3">
    <source>
        <dbReference type="EMBL" id="EEN64530.1"/>
    </source>
</evidence>
<organism>
    <name type="scientific">Branchiostoma floridae</name>
    <name type="common">Florida lancelet</name>
    <name type="synonym">Amphioxus</name>
    <dbReference type="NCBI Taxonomy" id="7739"/>
    <lineage>
        <taxon>Eukaryota</taxon>
        <taxon>Metazoa</taxon>
        <taxon>Chordata</taxon>
        <taxon>Cephalochordata</taxon>
        <taxon>Leptocardii</taxon>
        <taxon>Amphioxiformes</taxon>
        <taxon>Branchiostomatidae</taxon>
        <taxon>Branchiostoma</taxon>
    </lineage>
</organism>
<dbReference type="PROSITE" id="PS50234">
    <property type="entry name" value="VWFA"/>
    <property type="match status" value="2"/>
</dbReference>
<dbReference type="eggNOG" id="ENOG502RTB9">
    <property type="taxonomic scope" value="Eukaryota"/>
</dbReference>
<dbReference type="EMBL" id="GG666487">
    <property type="protein sequence ID" value="EEN64530.1"/>
    <property type="molecule type" value="Genomic_DNA"/>
</dbReference>
<dbReference type="Gene3D" id="3.40.50.10190">
    <property type="entry name" value="BRCT domain"/>
    <property type="match status" value="1"/>
</dbReference>
<accession>C3Y4Z7</accession>
<dbReference type="InterPro" id="IPR036465">
    <property type="entry name" value="vWFA_dom_sf"/>
</dbReference>
<dbReference type="SUPFAM" id="SSF53300">
    <property type="entry name" value="vWA-like"/>
    <property type="match status" value="2"/>
</dbReference>
<dbReference type="AlphaFoldDB" id="C3Y4Z7"/>
<evidence type="ECO:0000259" key="2">
    <source>
        <dbReference type="PROSITE" id="PS50234"/>
    </source>
</evidence>
<proteinExistence type="predicted"/>
<dbReference type="STRING" id="7739.C3Y4Z7"/>
<dbReference type="SMART" id="SM00327">
    <property type="entry name" value="VWA"/>
    <property type="match status" value="2"/>
</dbReference>
<dbReference type="InterPro" id="IPR002035">
    <property type="entry name" value="VWF_A"/>
</dbReference>
<dbReference type="Gene3D" id="3.40.50.410">
    <property type="entry name" value="von Willebrand factor, type A domain"/>
    <property type="match status" value="2"/>
</dbReference>
<feature type="domain" description="VWFA" evidence="2">
    <location>
        <begin position="631"/>
        <end position="828"/>
    </location>
</feature>
<dbReference type="InterPro" id="IPR051266">
    <property type="entry name" value="CLCR"/>
</dbReference>